<dbReference type="RefSeq" id="WP_221033134.1">
    <property type="nucleotide sequence ID" value="NZ_CP139781.1"/>
</dbReference>
<dbReference type="EMBL" id="CP139781">
    <property type="protein sequence ID" value="WRQ88891.1"/>
    <property type="molecule type" value="Genomic_DNA"/>
</dbReference>
<protein>
    <submittedName>
        <fullName evidence="3">ABC transporter substrate-binding protein</fullName>
    </submittedName>
</protein>
<dbReference type="Proteomes" id="UP000738431">
    <property type="component" value="Chromosome"/>
</dbReference>
<keyword evidence="4" id="KW-1185">Reference proteome</keyword>
<proteinExistence type="predicted"/>
<dbReference type="Gene3D" id="3.40.190.10">
    <property type="entry name" value="Periplasmic binding protein-like II"/>
    <property type="match status" value="2"/>
</dbReference>
<dbReference type="SUPFAM" id="SSF53850">
    <property type="entry name" value="Periplasmic binding protein-like II"/>
    <property type="match status" value="1"/>
</dbReference>
<dbReference type="Pfam" id="PF09084">
    <property type="entry name" value="NMT1"/>
    <property type="match status" value="1"/>
</dbReference>
<evidence type="ECO:0000313" key="3">
    <source>
        <dbReference type="EMBL" id="WRQ88891.1"/>
    </source>
</evidence>
<organism evidence="3 4">
    <name type="scientific">Actomonas aquatica</name>
    <dbReference type="NCBI Taxonomy" id="2866162"/>
    <lineage>
        <taxon>Bacteria</taxon>
        <taxon>Pseudomonadati</taxon>
        <taxon>Verrucomicrobiota</taxon>
        <taxon>Opitutia</taxon>
        <taxon>Opitutales</taxon>
        <taxon>Opitutaceae</taxon>
        <taxon>Actomonas</taxon>
    </lineage>
</organism>
<sequence>MFAACSRSSNEKADSTPTNTAPAADNTFPVVVQLDWIPEPEHGGFFQAQARGWFAEAGLDVRIDQGGANAFPMQKLATNQANIAQADSTNVILAIAEGLPVVNIGAVFQNDPSVLMLHAENPISSFAELDGKTIMARPEWAFLPYLRKKYDIDFNLIPQNFQVANFIADRNFIQQGFYIAEPFYIEQGGAQKPKFLYAWDAGFDAYTVICANKDWAARHPEQVRAFMAAYIRGWEDYLYGDPTPAHELMKQVNPRNTDAFLDYSRQMIIDEKLVIGRIGGGVEQIGRVSAERFDVQIQQLEDLGILRPAGKLSADDVVTTRYLP</sequence>
<gene>
    <name evidence="3" type="ORF">K1X11_005700</name>
</gene>
<feature type="domain" description="SsuA/THI5-like" evidence="2">
    <location>
        <begin position="40"/>
        <end position="242"/>
    </location>
</feature>
<name>A0ABZ1CBR1_9BACT</name>
<dbReference type="PANTHER" id="PTHR31528:SF3">
    <property type="entry name" value="THIAMINE BIOSYNTHESIS PROTEIN HI_0357-RELATED"/>
    <property type="match status" value="1"/>
</dbReference>
<dbReference type="InterPro" id="IPR015168">
    <property type="entry name" value="SsuA/THI5"/>
</dbReference>
<evidence type="ECO:0000313" key="4">
    <source>
        <dbReference type="Proteomes" id="UP000738431"/>
    </source>
</evidence>
<feature type="compositionally biased region" description="Low complexity" evidence="1">
    <location>
        <begin position="15"/>
        <end position="24"/>
    </location>
</feature>
<accession>A0ABZ1CBR1</accession>
<reference evidence="3 4" key="1">
    <citation type="submission" date="2021-08" db="EMBL/GenBank/DDBJ databases">
        <authorList>
            <person name="Zhang D."/>
            <person name="Zhang A."/>
            <person name="Wang L."/>
        </authorList>
    </citation>
    <scope>NUCLEOTIDE SEQUENCE [LARGE SCALE GENOMIC DNA]</scope>
    <source>
        <strain evidence="3 4">WL0086</strain>
    </source>
</reference>
<dbReference type="InterPro" id="IPR027939">
    <property type="entry name" value="NMT1/THI5"/>
</dbReference>
<evidence type="ECO:0000259" key="2">
    <source>
        <dbReference type="Pfam" id="PF09084"/>
    </source>
</evidence>
<dbReference type="PANTHER" id="PTHR31528">
    <property type="entry name" value="4-AMINO-5-HYDROXYMETHYL-2-METHYLPYRIMIDINE PHOSPHATE SYNTHASE THI11-RELATED"/>
    <property type="match status" value="1"/>
</dbReference>
<reference evidence="3 4" key="2">
    <citation type="submission" date="2023-12" db="EMBL/GenBank/DDBJ databases">
        <title>Description of an unclassified Opitutus bacterium of Verrucomicrobiota.</title>
        <authorList>
            <person name="Zhang D.-F."/>
        </authorList>
    </citation>
    <scope>NUCLEOTIDE SEQUENCE [LARGE SCALE GENOMIC DNA]</scope>
    <source>
        <strain evidence="3 4">WL0086</strain>
    </source>
</reference>
<feature type="region of interest" description="Disordered" evidence="1">
    <location>
        <begin position="1"/>
        <end position="24"/>
    </location>
</feature>
<evidence type="ECO:0000256" key="1">
    <source>
        <dbReference type="SAM" id="MobiDB-lite"/>
    </source>
</evidence>